<protein>
    <submittedName>
        <fullName evidence="1">PEP phosphonomutase-like enzyme</fullName>
    </submittedName>
</protein>
<dbReference type="EMBL" id="CM001440">
    <property type="protein sequence ID" value="EHR62602.1"/>
    <property type="molecule type" value="Genomic_DNA"/>
</dbReference>
<dbReference type="eggNOG" id="COG2513">
    <property type="taxonomic scope" value="Bacteria"/>
</dbReference>
<dbReference type="GO" id="GO:0003824">
    <property type="term" value="F:catalytic activity"/>
    <property type="evidence" value="ECO:0007669"/>
    <property type="project" value="InterPro"/>
</dbReference>
<dbReference type="InterPro" id="IPR039556">
    <property type="entry name" value="ICL/PEPM"/>
</dbReference>
<dbReference type="AlphaFoldDB" id="H5XG20"/>
<dbReference type="RefSeq" id="WP_005458495.1">
    <property type="nucleotide sequence ID" value="NZ_CM001440.1"/>
</dbReference>
<proteinExistence type="predicted"/>
<dbReference type="STRING" id="882082.SaccyDRAFT_3775"/>
<dbReference type="OrthoDB" id="9780430at2"/>
<dbReference type="Gene3D" id="3.20.20.60">
    <property type="entry name" value="Phosphoenolpyruvate-binding domains"/>
    <property type="match status" value="1"/>
</dbReference>
<evidence type="ECO:0000313" key="1">
    <source>
        <dbReference type="EMBL" id="EHR62602.1"/>
    </source>
</evidence>
<gene>
    <name evidence="1" type="ORF">SaccyDRAFT_3775</name>
</gene>
<dbReference type="HOGENOM" id="CLU_027389_2_3_11"/>
<reference evidence="1 2" key="1">
    <citation type="submission" date="2011-11" db="EMBL/GenBank/DDBJ databases">
        <title>The Noncontiguous Finished sequence of Saccharomonospora cyanea NA-134.</title>
        <authorList>
            <consortium name="US DOE Joint Genome Institute"/>
            <person name="Lucas S."/>
            <person name="Han J."/>
            <person name="Lapidus A."/>
            <person name="Cheng J.-F."/>
            <person name="Goodwin L."/>
            <person name="Pitluck S."/>
            <person name="Peters L."/>
            <person name="Ovchinnikova G."/>
            <person name="Lu M."/>
            <person name="Detter J.C."/>
            <person name="Han C."/>
            <person name="Tapia R."/>
            <person name="Land M."/>
            <person name="Hauser L."/>
            <person name="Kyrpides N."/>
            <person name="Ivanova N."/>
            <person name="Pagani I."/>
            <person name="Brambilla E.-M."/>
            <person name="Klenk H.-P."/>
            <person name="Woyke T."/>
        </authorList>
    </citation>
    <scope>NUCLEOTIDE SEQUENCE [LARGE SCALE GENOMIC DNA]</scope>
    <source>
        <strain evidence="1 2">NA-134</strain>
    </source>
</reference>
<dbReference type="InterPro" id="IPR040442">
    <property type="entry name" value="Pyrv_kinase-like_dom_sf"/>
</dbReference>
<organism evidence="1 2">
    <name type="scientific">Saccharomonospora cyanea NA-134</name>
    <dbReference type="NCBI Taxonomy" id="882082"/>
    <lineage>
        <taxon>Bacteria</taxon>
        <taxon>Bacillati</taxon>
        <taxon>Actinomycetota</taxon>
        <taxon>Actinomycetes</taxon>
        <taxon>Pseudonocardiales</taxon>
        <taxon>Pseudonocardiaceae</taxon>
        <taxon>Saccharomonospora</taxon>
    </lineage>
</organism>
<sequence length="250" mass="26386">MIAARLRALHVPGRPLVLPNAWDADTARAVVEAGFPVVATSSVAVARSLGHADGEQAPVDEMLAAARRIARAVDVPVTVDAESGYGLPPAELVERLLDAGASGFNIEDTDHRAGVRREVEQQAELLASLRQEAGDRLVINARIDSFLGSGGGAVDERALVPEVLDRARRYLAAGADVVYPIHVRDARVIRAITTELAQAPVNVTLLPDGPDLTELAALGVARVSLGGGLRTVAREAVTRFLSDLAGRTRH</sequence>
<dbReference type="CDD" id="cd00377">
    <property type="entry name" value="ICL_PEPM"/>
    <property type="match status" value="1"/>
</dbReference>
<dbReference type="InterPro" id="IPR015813">
    <property type="entry name" value="Pyrv/PenolPyrv_kinase-like_dom"/>
</dbReference>
<dbReference type="Pfam" id="PF13714">
    <property type="entry name" value="PEP_mutase"/>
    <property type="match status" value="1"/>
</dbReference>
<dbReference type="SUPFAM" id="SSF51621">
    <property type="entry name" value="Phosphoenolpyruvate/pyruvate domain"/>
    <property type="match status" value="1"/>
</dbReference>
<dbReference type="Proteomes" id="UP000002791">
    <property type="component" value="Chromosome"/>
</dbReference>
<keyword evidence="2" id="KW-1185">Reference proteome</keyword>
<dbReference type="PANTHER" id="PTHR42905:SF16">
    <property type="entry name" value="CARBOXYPHOSPHONOENOLPYRUVATE PHOSPHONOMUTASE-LIKE PROTEIN (AFU_ORTHOLOGUE AFUA_5G07230)"/>
    <property type="match status" value="1"/>
</dbReference>
<accession>H5XG20</accession>
<evidence type="ECO:0000313" key="2">
    <source>
        <dbReference type="Proteomes" id="UP000002791"/>
    </source>
</evidence>
<dbReference type="PANTHER" id="PTHR42905">
    <property type="entry name" value="PHOSPHOENOLPYRUVATE CARBOXYLASE"/>
    <property type="match status" value="1"/>
</dbReference>
<name>H5XG20_9PSEU</name>